<protein>
    <recommendedName>
        <fullName evidence="3">DDE Tnp4 domain-containing protein</fullName>
    </recommendedName>
</protein>
<dbReference type="Proteomes" id="UP000799441">
    <property type="component" value="Unassembled WGS sequence"/>
</dbReference>
<evidence type="ECO:0000313" key="2">
    <source>
        <dbReference type="Proteomes" id="UP000799441"/>
    </source>
</evidence>
<accession>A0A9P4PVQ1</accession>
<proteinExistence type="predicted"/>
<dbReference type="AlphaFoldDB" id="A0A9P4PVQ1"/>
<sequence length="62" mass="7026">NMFVVVNIEGRFTFVLLGYEGSTNNGTVLRATIDKGFSVLARRYYLANSSYSKNNRLVLVLY</sequence>
<dbReference type="EMBL" id="MU003998">
    <property type="protein sequence ID" value="KAF2715833.1"/>
    <property type="molecule type" value="Genomic_DNA"/>
</dbReference>
<evidence type="ECO:0008006" key="3">
    <source>
        <dbReference type="Google" id="ProtNLM"/>
    </source>
</evidence>
<keyword evidence="2" id="KW-1185">Reference proteome</keyword>
<gene>
    <name evidence="1" type="ORF">K431DRAFT_236819</name>
</gene>
<reference evidence="1" key="1">
    <citation type="journal article" date="2020" name="Stud. Mycol.">
        <title>101 Dothideomycetes genomes: a test case for predicting lifestyles and emergence of pathogens.</title>
        <authorList>
            <person name="Haridas S."/>
            <person name="Albert R."/>
            <person name="Binder M."/>
            <person name="Bloem J."/>
            <person name="Labutti K."/>
            <person name="Salamov A."/>
            <person name="Andreopoulos B."/>
            <person name="Baker S."/>
            <person name="Barry K."/>
            <person name="Bills G."/>
            <person name="Bluhm B."/>
            <person name="Cannon C."/>
            <person name="Castanera R."/>
            <person name="Culley D."/>
            <person name="Daum C."/>
            <person name="Ezra D."/>
            <person name="Gonzalez J."/>
            <person name="Henrissat B."/>
            <person name="Kuo A."/>
            <person name="Liang C."/>
            <person name="Lipzen A."/>
            <person name="Lutzoni F."/>
            <person name="Magnuson J."/>
            <person name="Mondo S."/>
            <person name="Nolan M."/>
            <person name="Ohm R."/>
            <person name="Pangilinan J."/>
            <person name="Park H.-J."/>
            <person name="Ramirez L."/>
            <person name="Alfaro M."/>
            <person name="Sun H."/>
            <person name="Tritt A."/>
            <person name="Yoshinaga Y."/>
            <person name="Zwiers L.-H."/>
            <person name="Turgeon B."/>
            <person name="Goodwin S."/>
            <person name="Spatafora J."/>
            <person name="Crous P."/>
            <person name="Grigoriev I."/>
        </authorList>
    </citation>
    <scope>NUCLEOTIDE SEQUENCE</scope>
    <source>
        <strain evidence="1">CBS 116435</strain>
    </source>
</reference>
<dbReference type="OrthoDB" id="4954565at2759"/>
<feature type="non-terminal residue" evidence="1">
    <location>
        <position position="1"/>
    </location>
</feature>
<organism evidence="1 2">
    <name type="scientific">Polychaeton citri CBS 116435</name>
    <dbReference type="NCBI Taxonomy" id="1314669"/>
    <lineage>
        <taxon>Eukaryota</taxon>
        <taxon>Fungi</taxon>
        <taxon>Dikarya</taxon>
        <taxon>Ascomycota</taxon>
        <taxon>Pezizomycotina</taxon>
        <taxon>Dothideomycetes</taxon>
        <taxon>Dothideomycetidae</taxon>
        <taxon>Capnodiales</taxon>
        <taxon>Capnodiaceae</taxon>
        <taxon>Polychaeton</taxon>
    </lineage>
</organism>
<comment type="caution">
    <text evidence="1">The sequence shown here is derived from an EMBL/GenBank/DDBJ whole genome shotgun (WGS) entry which is preliminary data.</text>
</comment>
<name>A0A9P4PVQ1_9PEZI</name>
<evidence type="ECO:0000313" key="1">
    <source>
        <dbReference type="EMBL" id="KAF2715833.1"/>
    </source>
</evidence>